<evidence type="ECO:0000313" key="2">
    <source>
        <dbReference type="Proteomes" id="UP001234202"/>
    </source>
</evidence>
<organism evidence="1 2">
    <name type="scientific">Naganishia onofrii</name>
    <dbReference type="NCBI Taxonomy" id="1851511"/>
    <lineage>
        <taxon>Eukaryota</taxon>
        <taxon>Fungi</taxon>
        <taxon>Dikarya</taxon>
        <taxon>Basidiomycota</taxon>
        <taxon>Agaricomycotina</taxon>
        <taxon>Tremellomycetes</taxon>
        <taxon>Filobasidiales</taxon>
        <taxon>Filobasidiaceae</taxon>
        <taxon>Naganishia</taxon>
    </lineage>
</organism>
<accession>A0ACC2XAV4</accession>
<sequence length="984" mass="107783">MATQMPVLSQEDLDQVAAMAGNTEVTKAMQKQLIEVQKTDQAWGLTEGLMRHPLKMHRRKYLETGMPSGDTLPAELHPVLLNQQLRLASEAASPTSPYHGENSIVLRKLFSTLASLILRLTPKQFPDPLMTVLSMLAGQRAPRTVILEWLEIAVRDVGRGALVQPRKSEVARAINQEMPLVVRTITEALTGQGEGSPEEKEKEAVAALKCLEAWIDWGLNADDITNILPILYSLLNTPFMIQSMSSIVEILTNSVFRDGKATKVLTEPLLRWLAGRGTQIVNEAIHSKCARRPERIVQKPYDVPLITVLLDEDAESDELNAISKLVEALIEHSAGWMAGKLDQADVQSFLGLLLSLTGFPGLPGRDENVSEQTLMLYSSLQEELMENPDFQSDYATSPSWNIAKTFFTQAVNGLRRKMRMPSDGEKLNKEDQKAFDVYRRDAGEVMVTAYYVVRGDMLQGLLDLLLDDLNKGSPWQCASEAVELGEEKVLPVLFSTQVFGRLPRDPEDAVYLTAIRLIRAYEEWFRYHHDSVAFVLDYIVSALDVPKLAPEAASALKAICDLCRGNLTQHVASFGALHGKVAGMQAEEQIKVIEAICSVLQAIPAGDAVNPILAPDAARAIAMHQLQALTACANGLTPAEEDMFDLDPDATAGTARTLEEVRLDSGLQHVRSRILQCVSRVMDIWSQDTEMAIVLSAFTKAITASPSLQTLVSLPPSPLLNMIGSAAGKSYSALWPSIATSLILRMAPSPIFRRKTEPGSREAIEDQAEQTESLRIAIQTTDVLIQATTTILRDPASLQANPDMAESFFKYGSAVIAKFPSAFVSVPFAVQSMCMHMAVMALSSSEQFTLRTAIEFLVAVMHTSRNSVSIAEAYEPLINAYGQSIVDAVITGGAVSSPRSTIPNYAEILVAVIVRTPNQSKFWIESLMAIPGYPGDKATPDAKKKFQEAVLRSRTPQRIKAALNEFALVCRGLANSAYGNASVI</sequence>
<proteinExistence type="predicted"/>
<protein>
    <submittedName>
        <fullName evidence="1">Uncharacterized protein</fullName>
    </submittedName>
</protein>
<name>A0ACC2XAV4_9TREE</name>
<keyword evidence="2" id="KW-1185">Reference proteome</keyword>
<dbReference type="Proteomes" id="UP001234202">
    <property type="component" value="Unassembled WGS sequence"/>
</dbReference>
<evidence type="ECO:0000313" key="1">
    <source>
        <dbReference type="EMBL" id="KAJ9121149.1"/>
    </source>
</evidence>
<gene>
    <name evidence="1" type="ORF">QFC24_004823</name>
</gene>
<dbReference type="EMBL" id="JASBWV010000018">
    <property type="protein sequence ID" value="KAJ9121149.1"/>
    <property type="molecule type" value="Genomic_DNA"/>
</dbReference>
<comment type="caution">
    <text evidence="1">The sequence shown here is derived from an EMBL/GenBank/DDBJ whole genome shotgun (WGS) entry which is preliminary data.</text>
</comment>
<reference evidence="1" key="1">
    <citation type="submission" date="2023-04" db="EMBL/GenBank/DDBJ databases">
        <title>Draft Genome sequencing of Naganishia species isolated from polar environments using Oxford Nanopore Technology.</title>
        <authorList>
            <person name="Leo P."/>
            <person name="Venkateswaran K."/>
        </authorList>
    </citation>
    <scope>NUCLEOTIDE SEQUENCE</scope>
    <source>
        <strain evidence="1">DBVPG 5303</strain>
    </source>
</reference>